<name>A0A4Y7R7H3_9FIRM</name>
<proteinExistence type="predicted"/>
<evidence type="ECO:0000259" key="1">
    <source>
        <dbReference type="Pfam" id="PF14206"/>
    </source>
</evidence>
<dbReference type="AlphaFoldDB" id="A0A4Y7R7H3"/>
<feature type="domain" description="Cysteine-rich CPCC" evidence="1">
    <location>
        <begin position="3"/>
        <end position="79"/>
    </location>
</feature>
<dbReference type="RefSeq" id="WP_190259192.1">
    <property type="nucleotide sequence ID" value="NZ_QFGA01000003.1"/>
</dbReference>
<dbReference type="Proteomes" id="UP000298324">
    <property type="component" value="Unassembled WGS sequence"/>
</dbReference>
<keyword evidence="3" id="KW-1185">Reference proteome</keyword>
<organism evidence="2 3">
    <name type="scientific">Pelotomaculum schinkii</name>
    <dbReference type="NCBI Taxonomy" id="78350"/>
    <lineage>
        <taxon>Bacteria</taxon>
        <taxon>Bacillati</taxon>
        <taxon>Bacillota</taxon>
        <taxon>Clostridia</taxon>
        <taxon>Eubacteriales</taxon>
        <taxon>Desulfotomaculaceae</taxon>
        <taxon>Pelotomaculum</taxon>
    </lineage>
</organism>
<dbReference type="InterPro" id="IPR025983">
    <property type="entry name" value="Cys_rich_CPCC"/>
</dbReference>
<evidence type="ECO:0000313" key="3">
    <source>
        <dbReference type="Proteomes" id="UP000298324"/>
    </source>
</evidence>
<accession>A0A4Y7R7H3</accession>
<comment type="caution">
    <text evidence="2">The sequence shown here is derived from an EMBL/GenBank/DDBJ whole genome shotgun (WGS) entry which is preliminary data.</text>
</comment>
<protein>
    <recommendedName>
        <fullName evidence="1">Cysteine-rich CPCC domain-containing protein</fullName>
    </recommendedName>
</protein>
<dbReference type="EMBL" id="QFGA01000003">
    <property type="protein sequence ID" value="TEB04905.1"/>
    <property type="molecule type" value="Genomic_DNA"/>
</dbReference>
<dbReference type="Pfam" id="PF14206">
    <property type="entry name" value="Cys_rich_CPCC"/>
    <property type="match status" value="1"/>
</dbReference>
<sequence>MNYKCPCCGYYTFPVSAKDAVAYGCPVCYWENDVFISGTDEPSDENHGMTLKEARANFRAFGACEREMLKYIRQPLDEEMSGVELTDF</sequence>
<gene>
    <name evidence="2" type="ORF">Psch_03668</name>
</gene>
<reference evidence="2 3" key="1">
    <citation type="journal article" date="2018" name="Environ. Microbiol.">
        <title>Novel energy conservation strategies and behaviour of Pelotomaculum schinkii driving syntrophic propionate catabolism.</title>
        <authorList>
            <person name="Hidalgo-Ahumada C.A.P."/>
            <person name="Nobu M.K."/>
            <person name="Narihiro T."/>
            <person name="Tamaki H."/>
            <person name="Liu W.T."/>
            <person name="Kamagata Y."/>
            <person name="Stams A.J.M."/>
            <person name="Imachi H."/>
            <person name="Sousa D.Z."/>
        </authorList>
    </citation>
    <scope>NUCLEOTIDE SEQUENCE [LARGE SCALE GENOMIC DNA]</scope>
    <source>
        <strain evidence="2 3">HH</strain>
    </source>
</reference>
<evidence type="ECO:0000313" key="2">
    <source>
        <dbReference type="EMBL" id="TEB04905.1"/>
    </source>
</evidence>